<dbReference type="PANTHER" id="PTHR46863:SF6">
    <property type="entry name" value="OS09G0572100 PROTEIN"/>
    <property type="match status" value="1"/>
</dbReference>
<organism evidence="2 3">
    <name type="scientific">Panicum miliaceum</name>
    <name type="common">Proso millet</name>
    <name type="synonym">Broomcorn millet</name>
    <dbReference type="NCBI Taxonomy" id="4540"/>
    <lineage>
        <taxon>Eukaryota</taxon>
        <taxon>Viridiplantae</taxon>
        <taxon>Streptophyta</taxon>
        <taxon>Embryophyta</taxon>
        <taxon>Tracheophyta</taxon>
        <taxon>Spermatophyta</taxon>
        <taxon>Magnoliopsida</taxon>
        <taxon>Liliopsida</taxon>
        <taxon>Poales</taxon>
        <taxon>Poaceae</taxon>
        <taxon>PACMAD clade</taxon>
        <taxon>Panicoideae</taxon>
        <taxon>Panicodae</taxon>
        <taxon>Paniceae</taxon>
        <taxon>Panicinae</taxon>
        <taxon>Panicum</taxon>
        <taxon>Panicum sect. Panicum</taxon>
    </lineage>
</organism>
<evidence type="ECO:0000313" key="3">
    <source>
        <dbReference type="Proteomes" id="UP000275267"/>
    </source>
</evidence>
<dbReference type="PANTHER" id="PTHR46863">
    <property type="entry name" value="OS09G0572100 PROTEIN"/>
    <property type="match status" value="1"/>
</dbReference>
<keyword evidence="3" id="KW-1185">Reference proteome</keyword>
<protein>
    <submittedName>
        <fullName evidence="2">Chitin elicitor receptor kinase 1-like</fullName>
    </submittedName>
</protein>
<evidence type="ECO:0000313" key="2">
    <source>
        <dbReference type="EMBL" id="RLN42551.1"/>
    </source>
</evidence>
<dbReference type="Proteomes" id="UP000275267">
    <property type="component" value="Unassembled WGS sequence"/>
</dbReference>
<feature type="region of interest" description="Disordered" evidence="1">
    <location>
        <begin position="50"/>
        <end position="85"/>
    </location>
</feature>
<dbReference type="AlphaFoldDB" id="A0A3L6TSQ7"/>
<evidence type="ECO:0000256" key="1">
    <source>
        <dbReference type="SAM" id="MobiDB-lite"/>
    </source>
</evidence>
<gene>
    <name evidence="2" type="ORF">C2845_PM01G17120</name>
</gene>
<comment type="caution">
    <text evidence="2">The sequence shown here is derived from an EMBL/GenBank/DDBJ whole genome shotgun (WGS) entry which is preliminary data.</text>
</comment>
<sequence length="139" mass="15091">MATATPSPHLPPPPIWPRRRLVVLYLAYEFPQGAATLAACLRGPWNHSFTVRSSPTSARPNSRPPPTPGREAGESPYAAPGSSEPSWEANVYAFGKLLLELLSGQEPVRYCFDRGTKDFQRVSVLKTVMAVATGGSVRN</sequence>
<accession>A0A3L6TSQ7</accession>
<dbReference type="OrthoDB" id="4062651at2759"/>
<dbReference type="GO" id="GO:0016301">
    <property type="term" value="F:kinase activity"/>
    <property type="evidence" value="ECO:0007669"/>
    <property type="project" value="UniProtKB-KW"/>
</dbReference>
<reference evidence="3" key="1">
    <citation type="journal article" date="2019" name="Nat. Commun.">
        <title>The genome of broomcorn millet.</title>
        <authorList>
            <person name="Zou C."/>
            <person name="Miki D."/>
            <person name="Li D."/>
            <person name="Tang Q."/>
            <person name="Xiao L."/>
            <person name="Rajput S."/>
            <person name="Deng P."/>
            <person name="Jia W."/>
            <person name="Huang R."/>
            <person name="Zhang M."/>
            <person name="Sun Y."/>
            <person name="Hu J."/>
            <person name="Fu X."/>
            <person name="Schnable P.S."/>
            <person name="Li F."/>
            <person name="Zhang H."/>
            <person name="Feng B."/>
            <person name="Zhu X."/>
            <person name="Liu R."/>
            <person name="Schnable J.C."/>
            <person name="Zhu J.-K."/>
            <person name="Zhang H."/>
        </authorList>
    </citation>
    <scope>NUCLEOTIDE SEQUENCE [LARGE SCALE GENOMIC DNA]</scope>
</reference>
<dbReference type="STRING" id="4540.A0A3L6TSQ7"/>
<feature type="compositionally biased region" description="Polar residues" evidence="1">
    <location>
        <begin position="50"/>
        <end position="60"/>
    </location>
</feature>
<name>A0A3L6TSQ7_PANMI</name>
<proteinExistence type="predicted"/>
<dbReference type="EMBL" id="PQIB02000001">
    <property type="protein sequence ID" value="RLN42551.1"/>
    <property type="molecule type" value="Genomic_DNA"/>
</dbReference>